<dbReference type="Pfam" id="PF00067">
    <property type="entry name" value="p450"/>
    <property type="match status" value="1"/>
</dbReference>
<keyword evidence="3 6" id="KW-0349">Heme</keyword>
<feature type="binding site" description="axial binding residue" evidence="6">
    <location>
        <position position="500"/>
    </location>
    <ligand>
        <name>heme</name>
        <dbReference type="ChEBI" id="CHEBI:30413"/>
    </ligand>
    <ligandPart>
        <name>Fe</name>
        <dbReference type="ChEBI" id="CHEBI:18248"/>
    </ligandPart>
</feature>
<comment type="similarity">
    <text evidence="2 7">Belongs to the cytochrome P450 family.</text>
</comment>
<name>A0AAN6N3P2_9PEZI</name>
<keyword evidence="7" id="KW-0503">Monooxygenase</keyword>
<dbReference type="PROSITE" id="PS00086">
    <property type="entry name" value="CYTOCHROME_P450"/>
    <property type="match status" value="1"/>
</dbReference>
<protein>
    <submittedName>
        <fullName evidence="8">Cytochrome P450</fullName>
    </submittedName>
</protein>
<keyword evidence="7" id="KW-0560">Oxidoreductase</keyword>
<evidence type="ECO:0000256" key="7">
    <source>
        <dbReference type="RuleBase" id="RU000461"/>
    </source>
</evidence>
<evidence type="ECO:0000256" key="1">
    <source>
        <dbReference type="ARBA" id="ARBA00001971"/>
    </source>
</evidence>
<dbReference type="GO" id="GO:0005506">
    <property type="term" value="F:iron ion binding"/>
    <property type="evidence" value="ECO:0007669"/>
    <property type="project" value="InterPro"/>
</dbReference>
<evidence type="ECO:0000256" key="2">
    <source>
        <dbReference type="ARBA" id="ARBA00010617"/>
    </source>
</evidence>
<evidence type="ECO:0000256" key="3">
    <source>
        <dbReference type="ARBA" id="ARBA00022617"/>
    </source>
</evidence>
<comment type="caution">
    <text evidence="8">The sequence shown here is derived from an EMBL/GenBank/DDBJ whole genome shotgun (WGS) entry which is preliminary data.</text>
</comment>
<keyword evidence="4 6" id="KW-0479">Metal-binding</keyword>
<dbReference type="InterPro" id="IPR036396">
    <property type="entry name" value="Cyt_P450_sf"/>
</dbReference>
<evidence type="ECO:0000256" key="5">
    <source>
        <dbReference type="ARBA" id="ARBA00023004"/>
    </source>
</evidence>
<reference evidence="9" key="1">
    <citation type="journal article" date="2023" name="Mol. Phylogenet. Evol.">
        <title>Genome-scale phylogeny and comparative genomics of the fungal order Sordariales.</title>
        <authorList>
            <person name="Hensen N."/>
            <person name="Bonometti L."/>
            <person name="Westerberg I."/>
            <person name="Brannstrom I.O."/>
            <person name="Guillou S."/>
            <person name="Cros-Aarteil S."/>
            <person name="Calhoun S."/>
            <person name="Haridas S."/>
            <person name="Kuo A."/>
            <person name="Mondo S."/>
            <person name="Pangilinan J."/>
            <person name="Riley R."/>
            <person name="LaButti K."/>
            <person name="Andreopoulos B."/>
            <person name="Lipzen A."/>
            <person name="Chen C."/>
            <person name="Yan M."/>
            <person name="Daum C."/>
            <person name="Ng V."/>
            <person name="Clum A."/>
            <person name="Steindorff A."/>
            <person name="Ohm R.A."/>
            <person name="Martin F."/>
            <person name="Silar P."/>
            <person name="Natvig D.O."/>
            <person name="Lalanne C."/>
            <person name="Gautier V."/>
            <person name="Ament-Velasquez S.L."/>
            <person name="Kruys A."/>
            <person name="Hutchinson M.I."/>
            <person name="Powell A.J."/>
            <person name="Barry K."/>
            <person name="Miller A.N."/>
            <person name="Grigoriev I.V."/>
            <person name="Debuchy R."/>
            <person name="Gladieux P."/>
            <person name="Hiltunen Thoren M."/>
            <person name="Johannesson H."/>
        </authorList>
    </citation>
    <scope>NUCLEOTIDE SEQUENCE [LARGE SCALE GENOMIC DNA]</scope>
    <source>
        <strain evidence="9">CBS 340.73</strain>
    </source>
</reference>
<dbReference type="PANTHER" id="PTHR24305:SF166">
    <property type="entry name" value="CYTOCHROME P450 12A4, MITOCHONDRIAL-RELATED"/>
    <property type="match status" value="1"/>
</dbReference>
<dbReference type="AlphaFoldDB" id="A0AAN6N3P2"/>
<dbReference type="GO" id="GO:0020037">
    <property type="term" value="F:heme binding"/>
    <property type="evidence" value="ECO:0007669"/>
    <property type="project" value="InterPro"/>
</dbReference>
<sequence>MNPLFTALLVGPLLWVGNWIWCLYRNYRAAKLSGLPVLLSPFAPDGMPYLLIKGPLRPLLETILPFPGIRVSIFGWEFRDRHELHDRVGPAFILATPDLNELWCADPAMAQVILARRKDFVQLPIASKIMSFLGGNILTADGEDWARQRRLVAPNLNERISEKVWSESMEQANQMVDYMLRQPGGASRDVISGLRAIAINVLGQVGYGEPKPFKPMELPRDPAAAEKSTYVEAISLCAELLVFAALIPSKFMRMSFMPKALQTLAVAVENIPGLTKEMLEQERKRIASSHSGSGSRDNLMSMLVRLSDAGKSGDKQQSGLAGEAGPHGQYLTDDEISGNLFVFTGAGFDTTANTLAYAITLLAAYPQWQEWIQEELDRVLGEQEQTESPDYNTTYPQLARCLAVMLETLRLYPPVLHVSRSIKTSQTIRTAEDKSYFIQGPCVVYINNPALHTYKSIWGEDSLEFRPSRWITKGADGAEEELITPARGTFSPWSGGPRVCPGQKMSQVEFVTVMAAIFRQCNIEPVPNKEKGETMDQAKKRMLVLTEDSMPRLTLQMNKPEEVYLRWVRR</sequence>
<evidence type="ECO:0000313" key="8">
    <source>
        <dbReference type="EMBL" id="KAK3938605.1"/>
    </source>
</evidence>
<evidence type="ECO:0000256" key="6">
    <source>
        <dbReference type="PIRSR" id="PIRSR602401-1"/>
    </source>
</evidence>
<dbReference type="PANTHER" id="PTHR24305">
    <property type="entry name" value="CYTOCHROME P450"/>
    <property type="match status" value="1"/>
</dbReference>
<dbReference type="GO" id="GO:0016705">
    <property type="term" value="F:oxidoreductase activity, acting on paired donors, with incorporation or reduction of molecular oxygen"/>
    <property type="evidence" value="ECO:0007669"/>
    <property type="project" value="InterPro"/>
</dbReference>
<keyword evidence="5 6" id="KW-0408">Iron</keyword>
<gene>
    <name evidence="8" type="ORF">QBC46DRAFT_355727</name>
</gene>
<keyword evidence="9" id="KW-1185">Reference proteome</keyword>
<dbReference type="Proteomes" id="UP001303473">
    <property type="component" value="Unassembled WGS sequence"/>
</dbReference>
<dbReference type="PRINTS" id="PR00385">
    <property type="entry name" value="P450"/>
</dbReference>
<evidence type="ECO:0000313" key="9">
    <source>
        <dbReference type="Proteomes" id="UP001303473"/>
    </source>
</evidence>
<dbReference type="InterPro" id="IPR017972">
    <property type="entry name" value="Cyt_P450_CS"/>
</dbReference>
<dbReference type="SUPFAM" id="SSF48264">
    <property type="entry name" value="Cytochrome P450"/>
    <property type="match status" value="1"/>
</dbReference>
<comment type="cofactor">
    <cofactor evidence="1 6">
        <name>heme</name>
        <dbReference type="ChEBI" id="CHEBI:30413"/>
    </cofactor>
</comment>
<dbReference type="GO" id="GO:0004497">
    <property type="term" value="F:monooxygenase activity"/>
    <property type="evidence" value="ECO:0007669"/>
    <property type="project" value="UniProtKB-KW"/>
</dbReference>
<dbReference type="Gene3D" id="1.10.630.10">
    <property type="entry name" value="Cytochrome P450"/>
    <property type="match status" value="1"/>
</dbReference>
<proteinExistence type="inferred from homology"/>
<dbReference type="PRINTS" id="PR00463">
    <property type="entry name" value="EP450I"/>
</dbReference>
<evidence type="ECO:0000256" key="4">
    <source>
        <dbReference type="ARBA" id="ARBA00022723"/>
    </source>
</evidence>
<accession>A0AAN6N3P2</accession>
<organism evidence="8 9">
    <name type="scientific">Diplogelasinospora grovesii</name>
    <dbReference type="NCBI Taxonomy" id="303347"/>
    <lineage>
        <taxon>Eukaryota</taxon>
        <taxon>Fungi</taxon>
        <taxon>Dikarya</taxon>
        <taxon>Ascomycota</taxon>
        <taxon>Pezizomycotina</taxon>
        <taxon>Sordariomycetes</taxon>
        <taxon>Sordariomycetidae</taxon>
        <taxon>Sordariales</taxon>
        <taxon>Diplogelasinosporaceae</taxon>
        <taxon>Diplogelasinospora</taxon>
    </lineage>
</organism>
<dbReference type="CDD" id="cd11070">
    <property type="entry name" value="CYP56-like"/>
    <property type="match status" value="1"/>
</dbReference>
<dbReference type="InterPro" id="IPR002401">
    <property type="entry name" value="Cyt_P450_E_grp-I"/>
</dbReference>
<dbReference type="InterPro" id="IPR001128">
    <property type="entry name" value="Cyt_P450"/>
</dbReference>
<dbReference type="EMBL" id="MU853826">
    <property type="protein sequence ID" value="KAK3938605.1"/>
    <property type="molecule type" value="Genomic_DNA"/>
</dbReference>
<dbReference type="InterPro" id="IPR050121">
    <property type="entry name" value="Cytochrome_P450_monoxygenase"/>
</dbReference>